<evidence type="ECO:0000313" key="1">
    <source>
        <dbReference type="EMBL" id="MFC0206447.1"/>
    </source>
</evidence>
<name>A0ABV6D1F0_9SPHN</name>
<accession>A0ABV6D1F0</accession>
<proteinExistence type="predicted"/>
<keyword evidence="2" id="KW-1185">Reference proteome</keyword>
<dbReference type="Proteomes" id="UP001589798">
    <property type="component" value="Unassembled WGS sequence"/>
</dbReference>
<protein>
    <submittedName>
        <fullName evidence="1">Uncharacterized protein</fullName>
    </submittedName>
</protein>
<organism evidence="1 2">
    <name type="scientific">Novosphingobium soli</name>
    <dbReference type="NCBI Taxonomy" id="574956"/>
    <lineage>
        <taxon>Bacteria</taxon>
        <taxon>Pseudomonadati</taxon>
        <taxon>Pseudomonadota</taxon>
        <taxon>Alphaproteobacteria</taxon>
        <taxon>Sphingomonadales</taxon>
        <taxon>Sphingomonadaceae</taxon>
        <taxon>Novosphingobium</taxon>
    </lineage>
</organism>
<dbReference type="RefSeq" id="WP_379489067.1">
    <property type="nucleotide sequence ID" value="NZ_JBHLWK010000027.1"/>
</dbReference>
<gene>
    <name evidence="1" type="ORF">ACFFJC_19450</name>
</gene>
<sequence>MLTFVTLRQATVSEVQQALRECPFAGWPHDEDELLTFFNIMLNKVMIDAETREVISRSEIN</sequence>
<dbReference type="EMBL" id="JBHLWK010000027">
    <property type="protein sequence ID" value="MFC0206447.1"/>
    <property type="molecule type" value="Genomic_DNA"/>
</dbReference>
<reference evidence="1 2" key="1">
    <citation type="submission" date="2024-09" db="EMBL/GenBank/DDBJ databases">
        <authorList>
            <person name="Sun Q."/>
            <person name="Mori K."/>
        </authorList>
    </citation>
    <scope>NUCLEOTIDE SEQUENCE [LARGE SCALE GENOMIC DNA]</scope>
    <source>
        <strain evidence="1 2">CCM 7706</strain>
    </source>
</reference>
<evidence type="ECO:0000313" key="2">
    <source>
        <dbReference type="Proteomes" id="UP001589798"/>
    </source>
</evidence>
<comment type="caution">
    <text evidence="1">The sequence shown here is derived from an EMBL/GenBank/DDBJ whole genome shotgun (WGS) entry which is preliminary data.</text>
</comment>